<sequence>MARNRQFDAMKSNWDLLAMGDFYEKLAAKLDFTNAADLQYVKDKVLEVVGVENAEKVSDAVLPAILVTAYYYKTGRETILLSKHESKKILCMTEEYVDVKELASTKGCVYLKIADGLLTATDRSGKILEVEGIYLLNTKSDWQNALLVYSVVRDHNKYGFHYLSFPYGDEGNLYDYYKEFSDAIGLEDNAFQSREILGFALNAIQYLKAKGSI</sequence>
<proteinExistence type="predicted"/>
<gene>
    <name evidence="1" type="ORF">H0185_23330</name>
</gene>
<protein>
    <submittedName>
        <fullName evidence="1">Uncharacterized protein</fullName>
    </submittedName>
</protein>
<keyword evidence="2" id="KW-1185">Reference proteome</keyword>
<dbReference type="EMBL" id="JACWFH010000043">
    <property type="protein sequence ID" value="MBY0099670.1"/>
    <property type="molecule type" value="Genomic_DNA"/>
</dbReference>
<dbReference type="Proteomes" id="UP000769780">
    <property type="component" value="Unassembled WGS sequence"/>
</dbReference>
<accession>A0ABS7KBT8</accession>
<evidence type="ECO:0000313" key="1">
    <source>
        <dbReference type="EMBL" id="MBY0099670.1"/>
    </source>
</evidence>
<dbReference type="RefSeq" id="WP_221875980.1">
    <property type="nucleotide sequence ID" value="NZ_JACWFH010000043.1"/>
</dbReference>
<evidence type="ECO:0000313" key="2">
    <source>
        <dbReference type="Proteomes" id="UP000769780"/>
    </source>
</evidence>
<reference evidence="1 2" key="1">
    <citation type="submission" date="2020-07" db="EMBL/GenBank/DDBJ databases">
        <title>Fungal Genomes of the International Space Station.</title>
        <authorList>
            <person name="Seuylemezian A."/>
            <person name="Singh N.K."/>
            <person name="Wood J."/>
            <person name="Venkateswaran K."/>
        </authorList>
    </citation>
    <scope>NUCLEOTIDE SEQUENCE [LARGE SCALE GENOMIC DNA]</scope>
    <source>
        <strain evidence="1 2">PL-B2</strain>
    </source>
</reference>
<name>A0ABS7KBT8_9BACI</name>
<organism evidence="1 2">
    <name type="scientific">Mesobacillus maritimus</name>
    <dbReference type="NCBI Taxonomy" id="1643336"/>
    <lineage>
        <taxon>Bacteria</taxon>
        <taxon>Bacillati</taxon>
        <taxon>Bacillota</taxon>
        <taxon>Bacilli</taxon>
        <taxon>Bacillales</taxon>
        <taxon>Bacillaceae</taxon>
        <taxon>Mesobacillus</taxon>
    </lineage>
</organism>
<comment type="caution">
    <text evidence="1">The sequence shown here is derived from an EMBL/GenBank/DDBJ whole genome shotgun (WGS) entry which is preliminary data.</text>
</comment>